<feature type="compositionally biased region" description="Basic and acidic residues" evidence="1">
    <location>
        <begin position="14"/>
        <end position="31"/>
    </location>
</feature>
<feature type="domain" description="OLD protein-like TOPRIM" evidence="2">
    <location>
        <begin position="332"/>
        <end position="411"/>
    </location>
</feature>
<dbReference type="Proteomes" id="UP000507470">
    <property type="component" value="Unassembled WGS sequence"/>
</dbReference>
<organism evidence="3 4">
    <name type="scientific">Mytilus coruscus</name>
    <name type="common">Sea mussel</name>
    <dbReference type="NCBI Taxonomy" id="42192"/>
    <lineage>
        <taxon>Eukaryota</taxon>
        <taxon>Metazoa</taxon>
        <taxon>Spiralia</taxon>
        <taxon>Lophotrochozoa</taxon>
        <taxon>Mollusca</taxon>
        <taxon>Bivalvia</taxon>
        <taxon>Autobranchia</taxon>
        <taxon>Pteriomorphia</taxon>
        <taxon>Mytilida</taxon>
        <taxon>Mytiloidea</taxon>
        <taxon>Mytilidae</taxon>
        <taxon>Mytilinae</taxon>
        <taxon>Mytilus</taxon>
    </lineage>
</organism>
<proteinExistence type="predicted"/>
<dbReference type="Pfam" id="PF20469">
    <property type="entry name" value="OLD-like_TOPRIM"/>
    <property type="match status" value="1"/>
</dbReference>
<dbReference type="EMBL" id="CACVKT020000784">
    <property type="protein sequence ID" value="CAC5363042.1"/>
    <property type="molecule type" value="Genomic_DNA"/>
</dbReference>
<keyword evidence="4" id="KW-1185">Reference proteome</keyword>
<reference evidence="3 4" key="1">
    <citation type="submission" date="2020-06" db="EMBL/GenBank/DDBJ databases">
        <authorList>
            <person name="Li R."/>
            <person name="Bekaert M."/>
        </authorList>
    </citation>
    <scope>NUCLEOTIDE SEQUENCE [LARGE SCALE GENOMIC DNA]</scope>
    <source>
        <strain evidence="4">wild</strain>
    </source>
</reference>
<evidence type="ECO:0000313" key="4">
    <source>
        <dbReference type="Proteomes" id="UP000507470"/>
    </source>
</evidence>
<accession>A0A6J8A9L0</accession>
<dbReference type="SUPFAM" id="SSF52540">
    <property type="entry name" value="P-loop containing nucleoside triphosphate hydrolases"/>
    <property type="match status" value="1"/>
</dbReference>
<dbReference type="OrthoDB" id="6104190at2759"/>
<feature type="compositionally biased region" description="Polar residues" evidence="1">
    <location>
        <begin position="615"/>
        <end position="625"/>
    </location>
</feature>
<dbReference type="AlphaFoldDB" id="A0A6J8A9L0"/>
<feature type="region of interest" description="Disordered" evidence="1">
    <location>
        <begin position="13"/>
        <end position="37"/>
    </location>
</feature>
<feature type="compositionally biased region" description="Low complexity" evidence="1">
    <location>
        <begin position="599"/>
        <end position="614"/>
    </location>
</feature>
<gene>
    <name evidence="3" type="ORF">MCOR_4607</name>
</gene>
<protein>
    <recommendedName>
        <fullName evidence="2">OLD protein-like TOPRIM domain-containing protein</fullName>
    </recommendedName>
</protein>
<feature type="compositionally biased region" description="Polar residues" evidence="1">
    <location>
        <begin position="581"/>
        <end position="592"/>
    </location>
</feature>
<evidence type="ECO:0000259" key="2">
    <source>
        <dbReference type="Pfam" id="PF20469"/>
    </source>
</evidence>
<dbReference type="InterPro" id="IPR027417">
    <property type="entry name" value="P-loop_NTPase"/>
</dbReference>
<feature type="region of interest" description="Disordered" evidence="1">
    <location>
        <begin position="568"/>
        <end position="625"/>
    </location>
</feature>
<name>A0A6J8A9L0_MYTCO</name>
<dbReference type="InterPro" id="IPR034139">
    <property type="entry name" value="TOPRIM_OLD"/>
</dbReference>
<evidence type="ECO:0000313" key="3">
    <source>
        <dbReference type="EMBL" id="CAC5363042.1"/>
    </source>
</evidence>
<sequence>MSRAIKYRKTKINGLDKHTKTRKSKEQHEPHQQCTRYGTTSVSLPSKKYFNRQTFAQTFIGSYGCYTDQLERKGCKRTTLDKSAIEDVKDPGTKKNIHNFYKIIANDFEFTASDASDEAIMNALYDWLEKGYVGILPMRSIGPLQWTKSELNQQDNRDKLYDTADRRAEILLNLIDNDIVDKKREQIFHDHIVHSYDFIRHNGRIEVGNTERKDLLPKRLLKTPEGINEGKQLTLIVAHKEFSTITIEEPDQGIHPHMIKKMRDLILRRISGKTVLIITNNPSLIDKWAMCITFVFSKSILNETICHSICKVPLGYDKLCKTEQIQEMTNLLFSSRILFVEGKTDKIVVEAIFRLLIHDDKIYEDKRISMEQKHFLLATDIRELSGSGNGRKKKKFCKKMKKEIYILFDSDAKEGTRVANEDEDDSTGECSFYWKNGDDCQEDSVTNALIKIFRMDLQDGDKKYNSINNYLQYRKQMNDLEGKNSAITCKSLEEKCDTKSSAEIDKLNKIKIQKEIKHLKNAIKNRLKKKIPDADSEDIEIIANEMIHKSKEVEDFIAFLQVKKGKKGEKRKLSEPEINESDTSFMQPSQSIDIEEQNTSGSSSTDDATGSHTGQTLEFNTMSID</sequence>
<evidence type="ECO:0000256" key="1">
    <source>
        <dbReference type="SAM" id="MobiDB-lite"/>
    </source>
</evidence>